<evidence type="ECO:0000313" key="10">
    <source>
        <dbReference type="EMBL" id="KAK8129284.1"/>
    </source>
</evidence>
<evidence type="ECO:0000259" key="9">
    <source>
        <dbReference type="PROSITE" id="PS50850"/>
    </source>
</evidence>
<dbReference type="AlphaFoldDB" id="A0AAW0R604"/>
<name>A0AAW0R604_9PEZI</name>
<comment type="caution">
    <text evidence="10">The sequence shown here is derived from an EMBL/GenBank/DDBJ whole genome shotgun (WGS) entry which is preliminary data.</text>
</comment>
<evidence type="ECO:0000256" key="3">
    <source>
        <dbReference type="ARBA" id="ARBA00022448"/>
    </source>
</evidence>
<evidence type="ECO:0000256" key="6">
    <source>
        <dbReference type="ARBA" id="ARBA00023136"/>
    </source>
</evidence>
<feature type="transmembrane region" description="Helical" evidence="8">
    <location>
        <begin position="306"/>
        <end position="326"/>
    </location>
</feature>
<dbReference type="SUPFAM" id="SSF103473">
    <property type="entry name" value="MFS general substrate transporter"/>
    <property type="match status" value="1"/>
</dbReference>
<dbReference type="Gene3D" id="1.20.1250.20">
    <property type="entry name" value="MFS general substrate transporter like domains"/>
    <property type="match status" value="2"/>
</dbReference>
<feature type="region of interest" description="Disordered" evidence="7">
    <location>
        <begin position="1"/>
        <end position="28"/>
    </location>
</feature>
<feature type="transmembrane region" description="Helical" evidence="8">
    <location>
        <begin position="271"/>
        <end position="294"/>
    </location>
</feature>
<feature type="compositionally biased region" description="Polar residues" evidence="7">
    <location>
        <begin position="1"/>
        <end position="18"/>
    </location>
</feature>
<dbReference type="InterPro" id="IPR051788">
    <property type="entry name" value="MFS_Transporter"/>
</dbReference>
<evidence type="ECO:0000313" key="11">
    <source>
        <dbReference type="Proteomes" id="UP001392437"/>
    </source>
</evidence>
<gene>
    <name evidence="10" type="ORF">PG999_001664</name>
</gene>
<evidence type="ECO:0000256" key="4">
    <source>
        <dbReference type="ARBA" id="ARBA00022692"/>
    </source>
</evidence>
<dbReference type="GO" id="GO:0022857">
    <property type="term" value="F:transmembrane transporter activity"/>
    <property type="evidence" value="ECO:0007669"/>
    <property type="project" value="InterPro"/>
</dbReference>
<protein>
    <submittedName>
        <fullName evidence="10">Bypass of stop codon protein 6</fullName>
    </submittedName>
</protein>
<evidence type="ECO:0000256" key="5">
    <source>
        <dbReference type="ARBA" id="ARBA00022989"/>
    </source>
</evidence>
<feature type="transmembrane region" description="Helical" evidence="8">
    <location>
        <begin position="68"/>
        <end position="90"/>
    </location>
</feature>
<dbReference type="FunFam" id="1.20.1250.20:FF:000308">
    <property type="entry name" value="MFS efflux transporter"/>
    <property type="match status" value="1"/>
</dbReference>
<dbReference type="InterPro" id="IPR011701">
    <property type="entry name" value="MFS"/>
</dbReference>
<feature type="transmembrane region" description="Helical" evidence="8">
    <location>
        <begin position="338"/>
        <end position="356"/>
    </location>
</feature>
<dbReference type="EMBL" id="JAQQWP010000002">
    <property type="protein sequence ID" value="KAK8129284.1"/>
    <property type="molecule type" value="Genomic_DNA"/>
</dbReference>
<keyword evidence="3" id="KW-0813">Transport</keyword>
<dbReference type="FunFam" id="1.20.1250.20:FF:000286">
    <property type="entry name" value="MFS efflux transporter"/>
    <property type="match status" value="1"/>
</dbReference>
<feature type="transmembrane region" description="Helical" evidence="8">
    <location>
        <begin position="362"/>
        <end position="384"/>
    </location>
</feature>
<feature type="transmembrane region" description="Helical" evidence="8">
    <location>
        <begin position="96"/>
        <end position="118"/>
    </location>
</feature>
<keyword evidence="5 8" id="KW-1133">Transmembrane helix</keyword>
<accession>A0AAW0R604</accession>
<dbReference type="GO" id="GO:0012505">
    <property type="term" value="C:endomembrane system"/>
    <property type="evidence" value="ECO:0007669"/>
    <property type="project" value="UniProtKB-SubCell"/>
</dbReference>
<dbReference type="Proteomes" id="UP001392437">
    <property type="component" value="Unassembled WGS sequence"/>
</dbReference>
<sequence length="483" mass="51367">MNTSTDPKASSVSSPQTSQDDRPAFTGQYPEKAGTAAAIQNGDVSEGVPSHTVEKWNEPRINIYRLLVTNYSFVIMGMSDACLGPLIPYIEEYYNISYTLVSLLFLSSFVGYLVAALSNNLIHHHLGQRGVALIAPSARILGYVLLCLHLPFPALPPLMLLPGFGSGLEDSAWNAWIGNMASANELLGFLHGSYGLGATIGPLVSTAMVVKAGLPWYAYFYLMIGLASLELLLTSTVFWGATGASYRAARGTASGAGSARTTTRTVMREPLVWLLAVFLLGYVGAENALGGWIVSFMLDVRRAAPFDAGLTVTFFWLGLAVGRVTLGFVTGRLGEKRAVAAYLAIALALQVLYWQVPSFAASAVFVSFEGFFLGPLFPGAIVVATKLLPVDHHISAIGFAAAFGGGGAAVVPFAVGAIASSRGVWVLQPIILAVLAFLLLAWLALPGGLRRGGLEHARENHEKIGHQVVMAYKWVRGKSSKGS</sequence>
<dbReference type="PANTHER" id="PTHR23514">
    <property type="entry name" value="BYPASS OF STOP CODON PROTEIN 6"/>
    <property type="match status" value="1"/>
</dbReference>
<dbReference type="InterPro" id="IPR036259">
    <property type="entry name" value="MFS_trans_sf"/>
</dbReference>
<comment type="subcellular location">
    <subcellularLocation>
        <location evidence="1">Endomembrane system</location>
        <topology evidence="1">Multi-pass membrane protein</topology>
    </subcellularLocation>
</comment>
<dbReference type="GO" id="GO:0016020">
    <property type="term" value="C:membrane"/>
    <property type="evidence" value="ECO:0007669"/>
    <property type="project" value="TreeGrafter"/>
</dbReference>
<organism evidence="10 11">
    <name type="scientific">Apiospora kogelbergensis</name>
    <dbReference type="NCBI Taxonomy" id="1337665"/>
    <lineage>
        <taxon>Eukaryota</taxon>
        <taxon>Fungi</taxon>
        <taxon>Dikarya</taxon>
        <taxon>Ascomycota</taxon>
        <taxon>Pezizomycotina</taxon>
        <taxon>Sordariomycetes</taxon>
        <taxon>Xylariomycetidae</taxon>
        <taxon>Amphisphaeriales</taxon>
        <taxon>Apiosporaceae</taxon>
        <taxon>Apiospora</taxon>
    </lineage>
</organism>
<dbReference type="InterPro" id="IPR020846">
    <property type="entry name" value="MFS_dom"/>
</dbReference>
<dbReference type="PANTHER" id="PTHR23514:SF3">
    <property type="entry name" value="BYPASS OF STOP CODON PROTEIN 6"/>
    <property type="match status" value="1"/>
</dbReference>
<reference evidence="10 11" key="1">
    <citation type="submission" date="2023-01" db="EMBL/GenBank/DDBJ databases">
        <title>Analysis of 21 Apiospora genomes using comparative genomics revels a genus with tremendous synthesis potential of carbohydrate active enzymes and secondary metabolites.</title>
        <authorList>
            <person name="Sorensen T."/>
        </authorList>
    </citation>
    <scope>NUCLEOTIDE SEQUENCE [LARGE SCALE GENOMIC DNA]</scope>
    <source>
        <strain evidence="10 11">CBS 117206</strain>
    </source>
</reference>
<evidence type="ECO:0000256" key="8">
    <source>
        <dbReference type="SAM" id="Phobius"/>
    </source>
</evidence>
<keyword evidence="4 8" id="KW-0812">Transmembrane</keyword>
<dbReference type="PROSITE" id="PS50850">
    <property type="entry name" value="MFS"/>
    <property type="match status" value="1"/>
</dbReference>
<evidence type="ECO:0000256" key="2">
    <source>
        <dbReference type="ARBA" id="ARBA00008335"/>
    </source>
</evidence>
<feature type="transmembrane region" description="Helical" evidence="8">
    <location>
        <begin position="218"/>
        <end position="241"/>
    </location>
</feature>
<proteinExistence type="inferred from homology"/>
<dbReference type="Pfam" id="PF07690">
    <property type="entry name" value="MFS_1"/>
    <property type="match status" value="1"/>
</dbReference>
<feature type="transmembrane region" description="Helical" evidence="8">
    <location>
        <begin position="425"/>
        <end position="445"/>
    </location>
</feature>
<evidence type="ECO:0000256" key="1">
    <source>
        <dbReference type="ARBA" id="ARBA00004127"/>
    </source>
</evidence>
<keyword evidence="11" id="KW-1185">Reference proteome</keyword>
<evidence type="ECO:0000256" key="7">
    <source>
        <dbReference type="SAM" id="MobiDB-lite"/>
    </source>
</evidence>
<feature type="domain" description="Major facilitator superfamily (MFS) profile" evidence="9">
    <location>
        <begin position="65"/>
        <end position="451"/>
    </location>
</feature>
<keyword evidence="6 8" id="KW-0472">Membrane</keyword>
<feature type="transmembrane region" description="Helical" evidence="8">
    <location>
        <begin position="396"/>
        <end position="419"/>
    </location>
</feature>
<comment type="similarity">
    <text evidence="2">Belongs to the major facilitator superfamily.</text>
</comment>